<comment type="caution">
    <text evidence="3">The sequence shown here is derived from an EMBL/GenBank/DDBJ whole genome shotgun (WGS) entry which is preliminary data.</text>
</comment>
<gene>
    <name evidence="3" type="ORF">R1flu_020994</name>
</gene>
<keyword evidence="1" id="KW-0479">Metal-binding</keyword>
<evidence type="ECO:0000313" key="4">
    <source>
        <dbReference type="Proteomes" id="UP001605036"/>
    </source>
</evidence>
<dbReference type="EMBL" id="JBHFFA010000001">
    <property type="protein sequence ID" value="KAL2652866.1"/>
    <property type="molecule type" value="Genomic_DNA"/>
</dbReference>
<dbReference type="Proteomes" id="UP001605036">
    <property type="component" value="Unassembled WGS sequence"/>
</dbReference>
<keyword evidence="1" id="KW-0862">Zinc</keyword>
<reference evidence="3 4" key="1">
    <citation type="submission" date="2024-09" db="EMBL/GenBank/DDBJ databases">
        <title>Chromosome-scale assembly of Riccia fluitans.</title>
        <authorList>
            <person name="Paukszto L."/>
            <person name="Sawicki J."/>
            <person name="Karawczyk K."/>
            <person name="Piernik-Szablinska J."/>
            <person name="Szczecinska M."/>
            <person name="Mazdziarz M."/>
        </authorList>
    </citation>
    <scope>NUCLEOTIDE SEQUENCE [LARGE SCALE GENOMIC DNA]</scope>
    <source>
        <strain evidence="3">Rf_01</strain>
        <tissue evidence="3">Aerial parts of the thallus</tissue>
    </source>
</reference>
<evidence type="ECO:0000259" key="2">
    <source>
        <dbReference type="PROSITE" id="PS50158"/>
    </source>
</evidence>
<dbReference type="PROSITE" id="PS50158">
    <property type="entry name" value="ZF_CCHC"/>
    <property type="match status" value="1"/>
</dbReference>
<dbReference type="InterPro" id="IPR001878">
    <property type="entry name" value="Znf_CCHC"/>
</dbReference>
<keyword evidence="1" id="KW-0863">Zinc-finger</keyword>
<protein>
    <recommendedName>
        <fullName evidence="2">CCHC-type domain-containing protein</fullName>
    </recommendedName>
</protein>
<dbReference type="GO" id="GO:0008270">
    <property type="term" value="F:zinc ion binding"/>
    <property type="evidence" value="ECO:0007669"/>
    <property type="project" value="UniProtKB-KW"/>
</dbReference>
<proteinExistence type="predicted"/>
<sequence length="133" mass="14817">MAELKVHIAAPKEKRKEVKALCHDLWCSLCGNPGHTKEECRLPTAHTATTSTHWVMEAPASLPENYYAEGTDGHVYHVSMSGTSGNRPKFAPQRYNPLEYVGGGQISLRSPGCTSLYPFWRYNAIIAERRATL</sequence>
<accession>A0ABD1ZQ37</accession>
<feature type="domain" description="CCHC-type" evidence="2">
    <location>
        <begin position="27"/>
        <end position="41"/>
    </location>
</feature>
<organism evidence="3 4">
    <name type="scientific">Riccia fluitans</name>
    <dbReference type="NCBI Taxonomy" id="41844"/>
    <lineage>
        <taxon>Eukaryota</taxon>
        <taxon>Viridiplantae</taxon>
        <taxon>Streptophyta</taxon>
        <taxon>Embryophyta</taxon>
        <taxon>Marchantiophyta</taxon>
        <taxon>Marchantiopsida</taxon>
        <taxon>Marchantiidae</taxon>
        <taxon>Marchantiales</taxon>
        <taxon>Ricciaceae</taxon>
        <taxon>Riccia</taxon>
    </lineage>
</organism>
<name>A0ABD1ZQ37_9MARC</name>
<keyword evidence="4" id="KW-1185">Reference proteome</keyword>
<evidence type="ECO:0000313" key="3">
    <source>
        <dbReference type="EMBL" id="KAL2652866.1"/>
    </source>
</evidence>
<dbReference type="AlphaFoldDB" id="A0ABD1ZQ37"/>
<evidence type="ECO:0000256" key="1">
    <source>
        <dbReference type="PROSITE-ProRule" id="PRU00047"/>
    </source>
</evidence>